<dbReference type="SUPFAM" id="SSF52540">
    <property type="entry name" value="P-loop containing nucleoside triphosphate hydrolases"/>
    <property type="match status" value="1"/>
</dbReference>
<evidence type="ECO:0000256" key="2">
    <source>
        <dbReference type="ARBA" id="ARBA00041016"/>
    </source>
</evidence>
<comment type="caution">
    <text evidence="6">The sequence shown here is derived from an EMBL/GenBank/DDBJ whole genome shotgun (WGS) entry which is preliminary data.</text>
</comment>
<keyword evidence="7" id="KW-1185">Reference proteome</keyword>
<gene>
    <name evidence="6" type="ORF">M9458_029211</name>
</gene>
<dbReference type="PANTHER" id="PTHR24221">
    <property type="entry name" value="ATP-BINDING CASSETTE SUB-FAMILY B"/>
    <property type="match status" value="1"/>
</dbReference>
<protein>
    <recommendedName>
        <fullName evidence="2">Iron-sulfur clusters transporter ABCB7, mitochondrial</fullName>
    </recommendedName>
    <alternativeName>
        <fullName evidence="3">ATP-binding cassette sub-family B member 7, mitochondrial</fullName>
    </alternativeName>
</protein>
<dbReference type="EMBL" id="JAMKFB020000014">
    <property type="protein sequence ID" value="KAL0176881.1"/>
    <property type="molecule type" value="Genomic_DNA"/>
</dbReference>
<dbReference type="PANTHER" id="PTHR24221:SF402">
    <property type="entry name" value="IRON-SULFUR CLUSTERS TRANSPORTER ABCB7, MITOCHONDRIAL"/>
    <property type="match status" value="1"/>
</dbReference>
<dbReference type="AlphaFoldDB" id="A0ABD0PW81"/>
<dbReference type="Gene3D" id="3.40.50.300">
    <property type="entry name" value="P-loop containing nucleotide triphosphate hydrolases"/>
    <property type="match status" value="1"/>
</dbReference>
<accession>A0ABD0PW81</accession>
<dbReference type="InterPro" id="IPR039421">
    <property type="entry name" value="Type_1_exporter"/>
</dbReference>
<reference evidence="6 7" key="1">
    <citation type="submission" date="2024-05" db="EMBL/GenBank/DDBJ databases">
        <title>Genome sequencing and assembly of Indian major carp, Cirrhinus mrigala (Hamilton, 1822).</title>
        <authorList>
            <person name="Mohindra V."/>
            <person name="Chowdhury L.M."/>
            <person name="Lal K."/>
            <person name="Jena J.K."/>
        </authorList>
    </citation>
    <scope>NUCLEOTIDE SEQUENCE [LARGE SCALE GENOMIC DNA]</scope>
    <source>
        <strain evidence="6">CM1030</strain>
        <tissue evidence="6">Blood</tissue>
    </source>
</reference>
<sequence length="99" mass="10846">DAVLFHNTIFYNLLYGNINATAEDVYRVAKLAGIHDAILKMPHGYDTQVGERGLKLSAQGFLVTGGEKQRVAIARAILKNPPILLYDEATSSLDSITEE</sequence>
<keyword evidence="1" id="KW-0813">Transport</keyword>
<proteinExistence type="predicted"/>
<evidence type="ECO:0000256" key="3">
    <source>
        <dbReference type="ARBA" id="ARBA00042945"/>
    </source>
</evidence>
<name>A0ABD0PW81_CIRMR</name>
<comment type="catalytic activity">
    <reaction evidence="4">
        <text>(glutathione)4[2Fe(III)-2S] cluster(in) + ATP + H2O = (glutathione)4[2Fe(III)-2S] cluster(out) + ADP + phosphate + H(+)</text>
        <dbReference type="Rhea" id="RHEA:67028"/>
        <dbReference type="ChEBI" id="CHEBI:15377"/>
        <dbReference type="ChEBI" id="CHEBI:15378"/>
        <dbReference type="ChEBI" id="CHEBI:30616"/>
        <dbReference type="ChEBI" id="CHEBI:43474"/>
        <dbReference type="ChEBI" id="CHEBI:167627"/>
        <dbReference type="ChEBI" id="CHEBI:456216"/>
    </reaction>
    <physiologicalReaction direction="left-to-right" evidence="4">
        <dbReference type="Rhea" id="RHEA:67029"/>
    </physiologicalReaction>
</comment>
<feature type="domain" description="ABC transporter" evidence="5">
    <location>
        <begin position="55"/>
        <end position="91"/>
    </location>
</feature>
<feature type="non-terminal residue" evidence="6">
    <location>
        <position position="99"/>
    </location>
</feature>
<evidence type="ECO:0000313" key="6">
    <source>
        <dbReference type="EMBL" id="KAL0176881.1"/>
    </source>
</evidence>
<evidence type="ECO:0000313" key="7">
    <source>
        <dbReference type="Proteomes" id="UP001529510"/>
    </source>
</evidence>
<organism evidence="6 7">
    <name type="scientific">Cirrhinus mrigala</name>
    <name type="common">Mrigala</name>
    <dbReference type="NCBI Taxonomy" id="683832"/>
    <lineage>
        <taxon>Eukaryota</taxon>
        <taxon>Metazoa</taxon>
        <taxon>Chordata</taxon>
        <taxon>Craniata</taxon>
        <taxon>Vertebrata</taxon>
        <taxon>Euteleostomi</taxon>
        <taxon>Actinopterygii</taxon>
        <taxon>Neopterygii</taxon>
        <taxon>Teleostei</taxon>
        <taxon>Ostariophysi</taxon>
        <taxon>Cypriniformes</taxon>
        <taxon>Cyprinidae</taxon>
        <taxon>Labeoninae</taxon>
        <taxon>Labeonini</taxon>
        <taxon>Cirrhinus</taxon>
    </lineage>
</organism>
<dbReference type="InterPro" id="IPR027417">
    <property type="entry name" value="P-loop_NTPase"/>
</dbReference>
<evidence type="ECO:0000256" key="1">
    <source>
        <dbReference type="ARBA" id="ARBA00022448"/>
    </source>
</evidence>
<dbReference type="Proteomes" id="UP001529510">
    <property type="component" value="Unassembled WGS sequence"/>
</dbReference>
<evidence type="ECO:0000259" key="5">
    <source>
        <dbReference type="Pfam" id="PF00005"/>
    </source>
</evidence>
<evidence type="ECO:0000256" key="4">
    <source>
        <dbReference type="ARBA" id="ARBA00048046"/>
    </source>
</evidence>
<dbReference type="Pfam" id="PF00005">
    <property type="entry name" value="ABC_tran"/>
    <property type="match status" value="1"/>
</dbReference>
<dbReference type="InterPro" id="IPR003439">
    <property type="entry name" value="ABC_transporter-like_ATP-bd"/>
</dbReference>
<feature type="non-terminal residue" evidence="6">
    <location>
        <position position="1"/>
    </location>
</feature>